<evidence type="ECO:0000256" key="1">
    <source>
        <dbReference type="SAM" id="SignalP"/>
    </source>
</evidence>
<proteinExistence type="predicted"/>
<dbReference type="EMBL" id="BBNO01000003">
    <property type="protein sequence ID" value="GAO08305.1"/>
    <property type="molecule type" value="Genomic_DNA"/>
</dbReference>
<protein>
    <submittedName>
        <fullName evidence="2">Uncharacterized protein</fullName>
    </submittedName>
</protein>
<feature type="chain" id="PRO_5006068439" evidence="1">
    <location>
        <begin position="28"/>
        <end position="175"/>
    </location>
</feature>
<keyword evidence="1" id="KW-0732">Signal</keyword>
<reference evidence="3" key="1">
    <citation type="submission" date="2014-09" db="EMBL/GenBank/DDBJ databases">
        <title>Whole genome shotgun sequence of Streptomyces sp. NBRC 110027.</title>
        <authorList>
            <person name="Komaki H."/>
            <person name="Ichikawa N."/>
            <person name="Katano-Makiyama Y."/>
            <person name="Hosoyama A."/>
            <person name="Hashimoto M."/>
            <person name="Uohara A."/>
            <person name="Kitahashi Y."/>
            <person name="Ohji S."/>
            <person name="Kimura A."/>
            <person name="Yamazoe A."/>
            <person name="Igarashi Y."/>
            <person name="Fujita N."/>
        </authorList>
    </citation>
    <scope>NUCLEOTIDE SEQUENCE [LARGE SCALE GENOMIC DNA]</scope>
    <source>
        <strain evidence="3">NBRC 110027</strain>
    </source>
</reference>
<dbReference type="RefSeq" id="WP_158894417.1">
    <property type="nucleotide sequence ID" value="NZ_BBNO01000003.1"/>
</dbReference>
<name>A0A0P4R5X3_9ACTN</name>
<dbReference type="OrthoDB" id="8871309at2"/>
<evidence type="ECO:0000313" key="3">
    <source>
        <dbReference type="Proteomes" id="UP000048965"/>
    </source>
</evidence>
<gene>
    <name evidence="2" type="ORF">TPA0598_03_07660</name>
</gene>
<evidence type="ECO:0000313" key="2">
    <source>
        <dbReference type="EMBL" id="GAO08305.1"/>
    </source>
</evidence>
<dbReference type="Proteomes" id="UP000048965">
    <property type="component" value="Unassembled WGS sequence"/>
</dbReference>
<accession>A0A0P4R5X3</accession>
<organism evidence="2 3">
    <name type="scientific">Streptomyces lydicamycinicus</name>
    <dbReference type="NCBI Taxonomy" id="1546107"/>
    <lineage>
        <taxon>Bacteria</taxon>
        <taxon>Bacillati</taxon>
        <taxon>Actinomycetota</taxon>
        <taxon>Actinomycetes</taxon>
        <taxon>Kitasatosporales</taxon>
        <taxon>Streptomycetaceae</taxon>
        <taxon>Streptomyces</taxon>
    </lineage>
</organism>
<reference evidence="2 3" key="2">
    <citation type="journal article" date="2015" name="Stand. Genomic Sci.">
        <title>Draft genome sequence of marine-derived Streptomyces sp. TP-A0598, a producer of anti-MRSA antibiotic lydicamycins.</title>
        <authorList>
            <person name="Komaki H."/>
            <person name="Ichikawa N."/>
            <person name="Hosoyama A."/>
            <person name="Fujita N."/>
            <person name="Igarashi Y."/>
        </authorList>
    </citation>
    <scope>NUCLEOTIDE SEQUENCE [LARGE SCALE GENOMIC DNA]</scope>
    <source>
        <strain evidence="2 3">NBRC 110027</strain>
    </source>
</reference>
<dbReference type="AlphaFoldDB" id="A0A0P4R5X3"/>
<keyword evidence="3" id="KW-1185">Reference proteome</keyword>
<comment type="caution">
    <text evidence="2">The sequence shown here is derived from an EMBL/GenBank/DDBJ whole genome shotgun (WGS) entry which is preliminary data.</text>
</comment>
<sequence length="175" mass="18592">MTRRPIKALMAAIAMAVALTAGSTASASAVAPTSTARAEPSLQCGEKMVNYSEGRWTYSEARLCLHTDGELVRPVLEVEACQYYWGAAWYNAGNAHKCKIDFAFTVLGPDGNVVNSGTAEGDATPSAEIFGEPSRCAGSGTYQIRGRYVQHGPYWSETSLDSGFRAVNIDVPCGG</sequence>
<feature type="signal peptide" evidence="1">
    <location>
        <begin position="1"/>
        <end position="27"/>
    </location>
</feature>